<feature type="domain" description="Type VI secretion system spike protein VgrG3-like C-terminal" evidence="1">
    <location>
        <begin position="127"/>
        <end position="318"/>
    </location>
</feature>
<dbReference type="RefSeq" id="WP_085104349.1">
    <property type="nucleotide sequence ID" value="NZ_FWZU01000006.1"/>
</dbReference>
<protein>
    <recommendedName>
        <fullName evidence="1">Type VI secretion system spike protein VgrG3-like C-terminal domain-containing protein</fullName>
    </recommendedName>
</protein>
<evidence type="ECO:0000313" key="2">
    <source>
        <dbReference type="EMBL" id="SMF39853.1"/>
    </source>
</evidence>
<dbReference type="InterPro" id="IPR049073">
    <property type="entry name" value="T6SS_VgrG3-like_C"/>
</dbReference>
<accession>A0A1X7EUK6</accession>
<proteinExistence type="predicted"/>
<dbReference type="AlphaFoldDB" id="A0A1X7EUK6"/>
<sequence>MTNINDNIASVMKMLGNSSGTAAASKSNLAALKDKAGGFDMEMAAAGRMFSDNRDDEGYSGQGMDMGVMNNALMLEALTTLNSIEGLHKNRVGKSALSANQYGIITNSFDLNSVKNMSIPAEPEVAGELSAKFESGSQGVSAIGYDRVGGTSYGKYQIASNTGSMEQFIDFLKNKNPELAERLELSGPANTGSKRGRMPDEWRKIAAEDPVNFEKMQHDFIRSSHYDPAVKKILEQTGIDVNKLPGPLREVLWSTSVQHGATGASNMISRALNKLSSQATEKGFPSELVKEIYGERKDQFASSTGAVQNSVTERLTQEQNMVLAMLNQSTLSKTA</sequence>
<dbReference type="STRING" id="1519643.SAMN06295933_3367"/>
<dbReference type="OrthoDB" id="5378899at2"/>
<evidence type="ECO:0000313" key="3">
    <source>
        <dbReference type="Proteomes" id="UP000192906"/>
    </source>
</evidence>
<dbReference type="Pfam" id="PF21277">
    <property type="entry name" value="T6SS_VgrG3-like_C"/>
    <property type="match status" value="1"/>
</dbReference>
<name>A0A1X7EUK6_9BACT</name>
<gene>
    <name evidence="2" type="ORF">SAMN06295933_3367</name>
</gene>
<dbReference type="EMBL" id="FWZU01000006">
    <property type="protein sequence ID" value="SMF39853.1"/>
    <property type="molecule type" value="Genomic_DNA"/>
</dbReference>
<keyword evidence="3" id="KW-1185">Reference proteome</keyword>
<reference evidence="3" key="1">
    <citation type="submission" date="2017-04" db="EMBL/GenBank/DDBJ databases">
        <authorList>
            <person name="Varghese N."/>
            <person name="Submissions S."/>
        </authorList>
    </citation>
    <scope>NUCLEOTIDE SEQUENCE [LARGE SCALE GENOMIC DNA]</scope>
    <source>
        <strain evidence="3">K3S</strain>
    </source>
</reference>
<organism evidence="2 3">
    <name type="scientific">Desulfovibrio gilichinskyi</name>
    <dbReference type="NCBI Taxonomy" id="1519643"/>
    <lineage>
        <taxon>Bacteria</taxon>
        <taxon>Pseudomonadati</taxon>
        <taxon>Thermodesulfobacteriota</taxon>
        <taxon>Desulfovibrionia</taxon>
        <taxon>Desulfovibrionales</taxon>
        <taxon>Desulfovibrionaceae</taxon>
        <taxon>Desulfovibrio</taxon>
    </lineage>
</organism>
<dbReference type="Proteomes" id="UP000192906">
    <property type="component" value="Unassembled WGS sequence"/>
</dbReference>
<evidence type="ECO:0000259" key="1">
    <source>
        <dbReference type="Pfam" id="PF21277"/>
    </source>
</evidence>